<evidence type="ECO:0000313" key="2">
    <source>
        <dbReference type="EMBL" id="MDR7328468.1"/>
    </source>
</evidence>
<gene>
    <name evidence="2" type="ORF">J2S39_000144</name>
</gene>
<sequence length="156" mass="17175">MNLLAYLRGLDEELIRRRLRQLVLALWVTAMIGSAALLGGAWLNDRTIHSDPGRSMATVTEASWLRTTVEYQDSEGRYHSPATGLLYPSGLGPGQQVWVTYAKDEPGLVTVEGRRWTLSIIPVLSIAAVSSFLAVVAWWGVAKLGHRKIGRTDTDS</sequence>
<keyword evidence="1" id="KW-0472">Membrane</keyword>
<evidence type="ECO:0000256" key="1">
    <source>
        <dbReference type="SAM" id="Phobius"/>
    </source>
</evidence>
<protein>
    <recommendedName>
        <fullName evidence="4">DUF3592 domain-containing protein</fullName>
    </recommendedName>
</protein>
<keyword evidence="1" id="KW-0812">Transmembrane</keyword>
<evidence type="ECO:0008006" key="4">
    <source>
        <dbReference type="Google" id="ProtNLM"/>
    </source>
</evidence>
<keyword evidence="3" id="KW-1185">Reference proteome</keyword>
<feature type="transmembrane region" description="Helical" evidence="1">
    <location>
        <begin position="116"/>
        <end position="141"/>
    </location>
</feature>
<evidence type="ECO:0000313" key="3">
    <source>
        <dbReference type="Proteomes" id="UP001180840"/>
    </source>
</evidence>
<reference evidence="2" key="1">
    <citation type="submission" date="2023-07" db="EMBL/GenBank/DDBJ databases">
        <title>Sequencing the genomes of 1000 actinobacteria strains.</title>
        <authorList>
            <person name="Klenk H.-P."/>
        </authorList>
    </citation>
    <scope>NUCLEOTIDE SEQUENCE</scope>
    <source>
        <strain evidence="2">DSM 107476</strain>
    </source>
</reference>
<name>A0ABU1ZVS8_9CORY</name>
<comment type="caution">
    <text evidence="2">The sequence shown here is derived from an EMBL/GenBank/DDBJ whole genome shotgun (WGS) entry which is preliminary data.</text>
</comment>
<dbReference type="Proteomes" id="UP001180840">
    <property type="component" value="Unassembled WGS sequence"/>
</dbReference>
<feature type="transmembrane region" description="Helical" evidence="1">
    <location>
        <begin position="21"/>
        <end position="43"/>
    </location>
</feature>
<organism evidence="2 3">
    <name type="scientific">Corynebacterium guangdongense</name>
    <dbReference type="NCBI Taxonomy" id="1783348"/>
    <lineage>
        <taxon>Bacteria</taxon>
        <taxon>Bacillati</taxon>
        <taxon>Actinomycetota</taxon>
        <taxon>Actinomycetes</taxon>
        <taxon>Mycobacteriales</taxon>
        <taxon>Corynebacteriaceae</taxon>
        <taxon>Corynebacterium</taxon>
    </lineage>
</organism>
<accession>A0ABU1ZVS8</accession>
<proteinExistence type="predicted"/>
<keyword evidence="1" id="KW-1133">Transmembrane helix</keyword>
<dbReference type="EMBL" id="JAVDXZ010000001">
    <property type="protein sequence ID" value="MDR7328468.1"/>
    <property type="molecule type" value="Genomic_DNA"/>
</dbReference>